<evidence type="ECO:0000256" key="7">
    <source>
        <dbReference type="ARBA" id="ARBA00023014"/>
    </source>
</evidence>
<evidence type="ECO:0000256" key="1">
    <source>
        <dbReference type="ARBA" id="ARBA00001933"/>
    </source>
</evidence>
<dbReference type="SFLD" id="SFLDS00029">
    <property type="entry name" value="Radical_SAM"/>
    <property type="match status" value="1"/>
</dbReference>
<keyword evidence="5" id="KW-0663">Pyridoxal phosphate</keyword>
<reference evidence="8" key="1">
    <citation type="journal article" date="2015" name="Nature">
        <title>Complex archaea that bridge the gap between prokaryotes and eukaryotes.</title>
        <authorList>
            <person name="Spang A."/>
            <person name="Saw J.H."/>
            <person name="Jorgensen S.L."/>
            <person name="Zaremba-Niedzwiedzka K."/>
            <person name="Martijn J."/>
            <person name="Lind A.E."/>
            <person name="van Eijk R."/>
            <person name="Schleper C."/>
            <person name="Guy L."/>
            <person name="Ettema T.J."/>
        </authorList>
    </citation>
    <scope>NUCLEOTIDE SEQUENCE</scope>
</reference>
<keyword evidence="4" id="KW-0479">Metal-binding</keyword>
<proteinExistence type="predicted"/>
<dbReference type="PANTHER" id="PTHR30538">
    <property type="entry name" value="LYSINE 2,3-AMINOMUTASE-RELATED"/>
    <property type="match status" value="1"/>
</dbReference>
<keyword evidence="6" id="KW-0408">Iron</keyword>
<keyword evidence="7" id="KW-0411">Iron-sulfur</keyword>
<evidence type="ECO:0000256" key="4">
    <source>
        <dbReference type="ARBA" id="ARBA00022723"/>
    </source>
</evidence>
<dbReference type="SFLD" id="SFLDG01070">
    <property type="entry name" value="PLP-dependent"/>
    <property type="match status" value="1"/>
</dbReference>
<keyword evidence="3" id="KW-0949">S-adenosyl-L-methionine</keyword>
<dbReference type="CDD" id="cd01335">
    <property type="entry name" value="Radical_SAM"/>
    <property type="match status" value="1"/>
</dbReference>
<dbReference type="InterPro" id="IPR013785">
    <property type="entry name" value="Aldolase_TIM"/>
</dbReference>
<dbReference type="GO" id="GO:0046872">
    <property type="term" value="F:metal ion binding"/>
    <property type="evidence" value="ECO:0007669"/>
    <property type="project" value="UniProtKB-KW"/>
</dbReference>
<dbReference type="GO" id="GO:0003824">
    <property type="term" value="F:catalytic activity"/>
    <property type="evidence" value="ECO:0007669"/>
    <property type="project" value="InterPro"/>
</dbReference>
<evidence type="ECO:0000256" key="5">
    <source>
        <dbReference type="ARBA" id="ARBA00022898"/>
    </source>
</evidence>
<evidence type="ECO:0000313" key="8">
    <source>
        <dbReference type="EMBL" id="KKK75483.1"/>
    </source>
</evidence>
<evidence type="ECO:0000256" key="2">
    <source>
        <dbReference type="ARBA" id="ARBA00022485"/>
    </source>
</evidence>
<protein>
    <recommendedName>
        <fullName evidence="9">Radical SAM core domain-containing protein</fullName>
    </recommendedName>
</protein>
<keyword evidence="2" id="KW-0004">4Fe-4S</keyword>
<accession>A0A0F8Y2G3</accession>
<comment type="cofactor">
    <cofactor evidence="1">
        <name>pyridoxal 5'-phosphate</name>
        <dbReference type="ChEBI" id="CHEBI:597326"/>
    </cofactor>
</comment>
<dbReference type="GO" id="GO:0051539">
    <property type="term" value="F:4 iron, 4 sulfur cluster binding"/>
    <property type="evidence" value="ECO:0007669"/>
    <property type="project" value="UniProtKB-KW"/>
</dbReference>
<dbReference type="SUPFAM" id="SSF102114">
    <property type="entry name" value="Radical SAM enzymes"/>
    <property type="match status" value="1"/>
</dbReference>
<organism evidence="8">
    <name type="scientific">marine sediment metagenome</name>
    <dbReference type="NCBI Taxonomy" id="412755"/>
    <lineage>
        <taxon>unclassified sequences</taxon>
        <taxon>metagenomes</taxon>
        <taxon>ecological metagenomes</taxon>
    </lineage>
</organism>
<dbReference type="InterPro" id="IPR007197">
    <property type="entry name" value="rSAM"/>
</dbReference>
<dbReference type="InterPro" id="IPR058240">
    <property type="entry name" value="rSAM_sf"/>
</dbReference>
<dbReference type="EMBL" id="LAZR01055842">
    <property type="protein sequence ID" value="KKK75483.1"/>
    <property type="molecule type" value="Genomic_DNA"/>
</dbReference>
<gene>
    <name evidence="8" type="ORF">LCGC14_2873260</name>
</gene>
<feature type="non-terminal residue" evidence="8">
    <location>
        <position position="1"/>
    </location>
</feature>
<evidence type="ECO:0000256" key="3">
    <source>
        <dbReference type="ARBA" id="ARBA00022691"/>
    </source>
</evidence>
<name>A0A0F8Y2G3_9ZZZZ</name>
<evidence type="ECO:0008006" key="9">
    <source>
        <dbReference type="Google" id="ProtNLM"/>
    </source>
</evidence>
<dbReference type="PANTHER" id="PTHR30538:SF0">
    <property type="entry name" value="L-LYSINE 2,3-AMINOMUTASE AQ_1632-RELATED"/>
    <property type="match status" value="1"/>
</dbReference>
<sequence>PEDPIYVLNFPQKDMLKPGHFDRVADLIRSGADRKKIRETADNVRWQLNPHPAGQMEKNVPTGPDGEPLKGIQHKYRETVLFFPSQGQTCHAYCTFCFRWPQFVGINELRFASKEAGVLVAYLRRHKEVTDVLITGGDPLVMRAKTIASYIDAILDAGLDHIRTIRIGTKSLAYWPYRFLTDEDSPELLAALAKVTESGRHLAIMAHFNHPQELKTEAVHKAIAALKSIGAEIRTQSPLLRHINDSPEIWAEMWREQVANGLIPYYMFMVRNTGAQHYFGVPMVEAHNTFREAFQQVSGVARTVRGPSMSAEPGKVMINGVVEIHGREYLMLEMIQGRRPEWVKKPFFAEYDEQALWLDDLVPAFGEPRFFFEDKPQPMLRKLFALK</sequence>
<dbReference type="InterPro" id="IPR003739">
    <property type="entry name" value="Lys_aminomutase/Glu_NH3_mut"/>
</dbReference>
<dbReference type="AlphaFoldDB" id="A0A0F8Y2G3"/>
<comment type="caution">
    <text evidence="8">The sequence shown here is derived from an EMBL/GenBank/DDBJ whole genome shotgun (WGS) entry which is preliminary data.</text>
</comment>
<evidence type="ECO:0000256" key="6">
    <source>
        <dbReference type="ARBA" id="ARBA00023004"/>
    </source>
</evidence>
<dbReference type="Gene3D" id="3.20.20.70">
    <property type="entry name" value="Aldolase class I"/>
    <property type="match status" value="1"/>
</dbReference>